<evidence type="ECO:0000259" key="10">
    <source>
        <dbReference type="Pfam" id="PF10513"/>
    </source>
</evidence>
<sequence>MASRASGARFRQRKLSTKHALQILQEDELVDSFHDEDDPSRQVARVETGVEKAEETEHHLQAVISASAAASLGGKIAQIYIPTPEVKSSDLKYDDLYPKRFSEPTTYIRFSSTVEDSIGPPYCVTSEDEKFIASLNESKAAKDGRLTFDLFEEVVSFFEATATIRQPFATIDNPPVLSFEEIQSSFDYTISDDGQKWAPEIYPHWHGLRMAKSNQSLMPALKFETGAETDDSDAYVCFRRREVRQARKTRGRDAQVVEKLKKLRRELEDARQLVHSINAREKLNLERIECDRKVFDQRQELKRVKIQHGIKGDKGDDEELLINQRPVVKPKPKAEVVATQQRPTTLKLTASSRSDVRPPEQDLVQIEDLREEAEAMVRRAVESKIQKHREWNRGFTDHTWRPICPPDYTRAGSSHLPTITEVQLPTPPASVEGGDEAADKMDVDQPDKDAKPRDLPTPPSDAGAKSLPTFRRRYGRLGRLHIDAVRPRRVVPSSASGVVYDSDSDLETPDDEGEDDDVVMYPLDYWNGWNLSYRASLMMSARKPDQSQPPESARKISGANAAPGTAQGDVPMSGGAGTAGATDAGGSGGG</sequence>
<feature type="domain" description="Enhancer of polycomb-like N-terminal" evidence="10">
    <location>
        <begin position="11"/>
        <end position="160"/>
    </location>
</feature>
<dbReference type="GO" id="GO:0035267">
    <property type="term" value="C:NuA4 histone acetyltransferase complex"/>
    <property type="evidence" value="ECO:0007669"/>
    <property type="project" value="InterPro"/>
</dbReference>
<evidence type="ECO:0000256" key="9">
    <source>
        <dbReference type="SAM" id="MobiDB-lite"/>
    </source>
</evidence>
<evidence type="ECO:0000256" key="2">
    <source>
        <dbReference type="ARBA" id="ARBA00008035"/>
    </source>
</evidence>
<protein>
    <recommendedName>
        <fullName evidence="7">Enhancer of polycomb-like protein</fullName>
    </recommendedName>
</protein>
<feature type="compositionally biased region" description="Acidic residues" evidence="9">
    <location>
        <begin position="502"/>
        <end position="516"/>
    </location>
</feature>
<keyword evidence="12" id="KW-1185">Reference proteome</keyword>
<dbReference type="Proteomes" id="UP000799439">
    <property type="component" value="Unassembled WGS sequence"/>
</dbReference>
<feature type="region of interest" description="Disordered" evidence="9">
    <location>
        <begin position="420"/>
        <end position="467"/>
    </location>
</feature>
<feature type="compositionally biased region" description="Basic and acidic residues" evidence="9">
    <location>
        <begin position="437"/>
        <end position="454"/>
    </location>
</feature>
<evidence type="ECO:0000256" key="3">
    <source>
        <dbReference type="ARBA" id="ARBA00023015"/>
    </source>
</evidence>
<dbReference type="InterPro" id="IPR019542">
    <property type="entry name" value="Enhancer_polycomb-like_N"/>
</dbReference>
<feature type="coiled-coil region" evidence="8">
    <location>
        <begin position="253"/>
        <end position="280"/>
    </location>
</feature>
<dbReference type="OrthoDB" id="435275at2759"/>
<evidence type="ECO:0000256" key="1">
    <source>
        <dbReference type="ARBA" id="ARBA00004123"/>
    </source>
</evidence>
<name>A0A9P4MM63_9PEZI</name>
<evidence type="ECO:0000313" key="11">
    <source>
        <dbReference type="EMBL" id="KAF2157963.1"/>
    </source>
</evidence>
<feature type="region of interest" description="Disordered" evidence="9">
    <location>
        <begin position="491"/>
        <end position="516"/>
    </location>
</feature>
<evidence type="ECO:0000256" key="8">
    <source>
        <dbReference type="SAM" id="Coils"/>
    </source>
</evidence>
<evidence type="ECO:0000313" key="12">
    <source>
        <dbReference type="Proteomes" id="UP000799439"/>
    </source>
</evidence>
<dbReference type="InterPro" id="IPR024943">
    <property type="entry name" value="Enhancer_polycomb"/>
</dbReference>
<gene>
    <name evidence="11" type="ORF">K461DRAFT_219932</name>
</gene>
<proteinExistence type="inferred from homology"/>
<comment type="function">
    <text evidence="6">Component of the NuA4 histone acetyltransferase complex which is involved in transcriptional activation of selected genes principally by acetylation of nucleosomal histone H4 and H2A. The NuA4 complex is also involved in DNA repair. Involved in gene silencing by neighboring heterochromatin, blockage of the silencing spreading along the chromosome, and required for cell cycle progression through G2/M.</text>
</comment>
<accession>A0A9P4MM63</accession>
<evidence type="ECO:0000256" key="6">
    <source>
        <dbReference type="ARBA" id="ARBA00025513"/>
    </source>
</evidence>
<reference evidence="11" key="1">
    <citation type="journal article" date="2020" name="Stud. Mycol.">
        <title>101 Dothideomycetes genomes: a test case for predicting lifestyles and emergence of pathogens.</title>
        <authorList>
            <person name="Haridas S."/>
            <person name="Albert R."/>
            <person name="Binder M."/>
            <person name="Bloem J."/>
            <person name="Labutti K."/>
            <person name="Salamov A."/>
            <person name="Andreopoulos B."/>
            <person name="Baker S."/>
            <person name="Barry K."/>
            <person name="Bills G."/>
            <person name="Bluhm B."/>
            <person name="Cannon C."/>
            <person name="Castanera R."/>
            <person name="Culley D."/>
            <person name="Daum C."/>
            <person name="Ezra D."/>
            <person name="Gonzalez J."/>
            <person name="Henrissat B."/>
            <person name="Kuo A."/>
            <person name="Liang C."/>
            <person name="Lipzen A."/>
            <person name="Lutzoni F."/>
            <person name="Magnuson J."/>
            <person name="Mondo S."/>
            <person name="Nolan M."/>
            <person name="Ohm R."/>
            <person name="Pangilinan J."/>
            <person name="Park H.-J."/>
            <person name="Ramirez L."/>
            <person name="Alfaro M."/>
            <person name="Sun H."/>
            <person name="Tritt A."/>
            <person name="Yoshinaga Y."/>
            <person name="Zwiers L.-H."/>
            <person name="Turgeon B."/>
            <person name="Goodwin S."/>
            <person name="Spatafora J."/>
            <person name="Crous P."/>
            <person name="Grigoriev I."/>
        </authorList>
    </citation>
    <scope>NUCLEOTIDE SEQUENCE</scope>
    <source>
        <strain evidence="11">CBS 260.36</strain>
    </source>
</reference>
<dbReference type="GO" id="GO:0006357">
    <property type="term" value="P:regulation of transcription by RNA polymerase II"/>
    <property type="evidence" value="ECO:0007669"/>
    <property type="project" value="InterPro"/>
</dbReference>
<feature type="compositionally biased region" description="Gly residues" evidence="9">
    <location>
        <begin position="574"/>
        <end position="590"/>
    </location>
</feature>
<dbReference type="AlphaFoldDB" id="A0A9P4MM63"/>
<dbReference type="PANTHER" id="PTHR14898">
    <property type="entry name" value="ENHANCER OF POLYCOMB"/>
    <property type="match status" value="1"/>
</dbReference>
<comment type="subcellular location">
    <subcellularLocation>
        <location evidence="1 7">Nucleus</location>
    </subcellularLocation>
</comment>
<evidence type="ECO:0000256" key="5">
    <source>
        <dbReference type="ARBA" id="ARBA00023242"/>
    </source>
</evidence>
<comment type="similarity">
    <text evidence="2 7">Belongs to the enhancer of polycomb family.</text>
</comment>
<keyword evidence="3 7" id="KW-0805">Transcription regulation</keyword>
<keyword evidence="8" id="KW-0175">Coiled coil</keyword>
<feature type="region of interest" description="Disordered" evidence="9">
    <location>
        <begin position="540"/>
        <end position="590"/>
    </location>
</feature>
<keyword evidence="4 7" id="KW-0804">Transcription</keyword>
<keyword evidence="5 7" id="KW-0539">Nucleus</keyword>
<dbReference type="EMBL" id="ML996081">
    <property type="protein sequence ID" value="KAF2157963.1"/>
    <property type="molecule type" value="Genomic_DNA"/>
</dbReference>
<evidence type="ECO:0000256" key="4">
    <source>
        <dbReference type="ARBA" id="ARBA00023163"/>
    </source>
</evidence>
<organism evidence="11 12">
    <name type="scientific">Myriangium duriaei CBS 260.36</name>
    <dbReference type="NCBI Taxonomy" id="1168546"/>
    <lineage>
        <taxon>Eukaryota</taxon>
        <taxon>Fungi</taxon>
        <taxon>Dikarya</taxon>
        <taxon>Ascomycota</taxon>
        <taxon>Pezizomycotina</taxon>
        <taxon>Dothideomycetes</taxon>
        <taxon>Dothideomycetidae</taxon>
        <taxon>Myriangiales</taxon>
        <taxon>Myriangiaceae</taxon>
        <taxon>Myriangium</taxon>
    </lineage>
</organism>
<evidence type="ECO:0000256" key="7">
    <source>
        <dbReference type="RuleBase" id="RU361124"/>
    </source>
</evidence>
<dbReference type="GO" id="GO:0005634">
    <property type="term" value="C:nucleus"/>
    <property type="evidence" value="ECO:0007669"/>
    <property type="project" value="UniProtKB-SubCell"/>
</dbReference>
<comment type="caution">
    <text evidence="11">The sequence shown here is derived from an EMBL/GenBank/DDBJ whole genome shotgun (WGS) entry which is preliminary data.</text>
</comment>
<dbReference type="Pfam" id="PF10513">
    <property type="entry name" value="EPL1"/>
    <property type="match status" value="1"/>
</dbReference>